<dbReference type="InterPro" id="IPR003660">
    <property type="entry name" value="HAMP_dom"/>
</dbReference>
<dbReference type="OrthoDB" id="9757990at2"/>
<dbReference type="SMART" id="SM00388">
    <property type="entry name" value="HisKA"/>
    <property type="match status" value="1"/>
</dbReference>
<dbReference type="PANTHER" id="PTHR45436">
    <property type="entry name" value="SENSOR HISTIDINE KINASE YKOH"/>
    <property type="match status" value="1"/>
</dbReference>
<evidence type="ECO:0000259" key="13">
    <source>
        <dbReference type="PROSITE" id="PS50885"/>
    </source>
</evidence>
<keyword evidence="6 11" id="KW-0812">Transmembrane</keyword>
<evidence type="ECO:0000313" key="14">
    <source>
        <dbReference type="EMBL" id="TDO29859.1"/>
    </source>
</evidence>
<dbReference type="SUPFAM" id="SSF158472">
    <property type="entry name" value="HAMP domain-like"/>
    <property type="match status" value="1"/>
</dbReference>
<dbReference type="SMART" id="SM00304">
    <property type="entry name" value="HAMP"/>
    <property type="match status" value="2"/>
</dbReference>
<gene>
    <name evidence="14" type="ORF">EV643_14326</name>
</gene>
<feature type="domain" description="HAMP" evidence="13">
    <location>
        <begin position="174"/>
        <end position="228"/>
    </location>
</feature>
<evidence type="ECO:0000259" key="12">
    <source>
        <dbReference type="PROSITE" id="PS50109"/>
    </source>
</evidence>
<dbReference type="EMBL" id="SNWQ01000043">
    <property type="protein sequence ID" value="TDO29859.1"/>
    <property type="molecule type" value="Genomic_DNA"/>
</dbReference>
<protein>
    <recommendedName>
        <fullName evidence="3">histidine kinase</fullName>
        <ecNumber evidence="3">2.7.13.3</ecNumber>
    </recommendedName>
</protein>
<dbReference type="GO" id="GO:0005886">
    <property type="term" value="C:plasma membrane"/>
    <property type="evidence" value="ECO:0007669"/>
    <property type="project" value="UniProtKB-SubCell"/>
</dbReference>
<keyword evidence="8 11" id="KW-1133">Transmembrane helix</keyword>
<evidence type="ECO:0000256" key="3">
    <source>
        <dbReference type="ARBA" id="ARBA00012438"/>
    </source>
</evidence>
<feature type="transmembrane region" description="Helical" evidence="11">
    <location>
        <begin position="12"/>
        <end position="34"/>
    </location>
</feature>
<dbReference type="PROSITE" id="PS50885">
    <property type="entry name" value="HAMP"/>
    <property type="match status" value="1"/>
</dbReference>
<dbReference type="InterPro" id="IPR036890">
    <property type="entry name" value="HATPase_C_sf"/>
</dbReference>
<dbReference type="InterPro" id="IPR003661">
    <property type="entry name" value="HisK_dim/P_dom"/>
</dbReference>
<accession>A0A4R6J3F3</accession>
<dbReference type="GO" id="GO:0000155">
    <property type="term" value="F:phosphorelay sensor kinase activity"/>
    <property type="evidence" value="ECO:0007669"/>
    <property type="project" value="InterPro"/>
</dbReference>
<feature type="domain" description="Histidine kinase" evidence="12">
    <location>
        <begin position="243"/>
        <end position="462"/>
    </location>
</feature>
<evidence type="ECO:0000256" key="11">
    <source>
        <dbReference type="SAM" id="Phobius"/>
    </source>
</evidence>
<reference evidence="14 15" key="1">
    <citation type="submission" date="2019-03" db="EMBL/GenBank/DDBJ databases">
        <title>Genomic Encyclopedia of Type Strains, Phase III (KMG-III): the genomes of soil and plant-associated and newly described type strains.</title>
        <authorList>
            <person name="Whitman W."/>
        </authorList>
    </citation>
    <scope>NUCLEOTIDE SEQUENCE [LARGE SCALE GENOMIC DNA]</scope>
    <source>
        <strain evidence="14 15">VKM Ac-2527</strain>
    </source>
</reference>
<evidence type="ECO:0000256" key="7">
    <source>
        <dbReference type="ARBA" id="ARBA00022777"/>
    </source>
</evidence>
<dbReference type="EC" id="2.7.13.3" evidence="3"/>
<dbReference type="FunFam" id="3.30.565.10:FF:000006">
    <property type="entry name" value="Sensor histidine kinase WalK"/>
    <property type="match status" value="1"/>
</dbReference>
<dbReference type="InterPro" id="IPR004358">
    <property type="entry name" value="Sig_transdc_His_kin-like_C"/>
</dbReference>
<comment type="catalytic activity">
    <reaction evidence="1">
        <text>ATP + protein L-histidine = ADP + protein N-phospho-L-histidine.</text>
        <dbReference type="EC" id="2.7.13.3"/>
    </reaction>
</comment>
<keyword evidence="10 11" id="KW-0472">Membrane</keyword>
<dbReference type="AlphaFoldDB" id="A0A4R6J3F3"/>
<evidence type="ECO:0000313" key="15">
    <source>
        <dbReference type="Proteomes" id="UP000295388"/>
    </source>
</evidence>
<dbReference type="SUPFAM" id="SSF47384">
    <property type="entry name" value="Homodimeric domain of signal transducing histidine kinase"/>
    <property type="match status" value="1"/>
</dbReference>
<dbReference type="InterPro" id="IPR050428">
    <property type="entry name" value="TCS_sensor_his_kinase"/>
</dbReference>
<dbReference type="SUPFAM" id="SSF55874">
    <property type="entry name" value="ATPase domain of HSP90 chaperone/DNA topoisomerase II/histidine kinase"/>
    <property type="match status" value="1"/>
</dbReference>
<evidence type="ECO:0000256" key="1">
    <source>
        <dbReference type="ARBA" id="ARBA00000085"/>
    </source>
</evidence>
<evidence type="ECO:0000256" key="9">
    <source>
        <dbReference type="ARBA" id="ARBA00023012"/>
    </source>
</evidence>
<keyword evidence="4" id="KW-0597">Phosphoprotein</keyword>
<keyword evidence="15" id="KW-1185">Reference proteome</keyword>
<evidence type="ECO:0000256" key="5">
    <source>
        <dbReference type="ARBA" id="ARBA00022679"/>
    </source>
</evidence>
<dbReference type="Gene3D" id="1.10.287.130">
    <property type="match status" value="1"/>
</dbReference>
<evidence type="ECO:0000256" key="4">
    <source>
        <dbReference type="ARBA" id="ARBA00022553"/>
    </source>
</evidence>
<keyword evidence="7 14" id="KW-0418">Kinase</keyword>
<dbReference type="CDD" id="cd00082">
    <property type="entry name" value="HisKA"/>
    <property type="match status" value="1"/>
</dbReference>
<dbReference type="InterPro" id="IPR005467">
    <property type="entry name" value="His_kinase_dom"/>
</dbReference>
<feature type="transmembrane region" description="Helical" evidence="11">
    <location>
        <begin position="153"/>
        <end position="173"/>
    </location>
</feature>
<dbReference type="PANTHER" id="PTHR45436:SF5">
    <property type="entry name" value="SENSOR HISTIDINE KINASE TRCS"/>
    <property type="match status" value="1"/>
</dbReference>
<dbReference type="CDD" id="cd06225">
    <property type="entry name" value="HAMP"/>
    <property type="match status" value="1"/>
</dbReference>
<keyword evidence="9" id="KW-0902">Two-component regulatory system</keyword>
<dbReference type="Gene3D" id="6.10.340.10">
    <property type="match status" value="1"/>
</dbReference>
<evidence type="ECO:0000256" key="2">
    <source>
        <dbReference type="ARBA" id="ARBA00004236"/>
    </source>
</evidence>
<name>A0A4R6J3F3_9ACTN</name>
<comment type="caution">
    <text evidence="14">The sequence shown here is derived from an EMBL/GenBank/DDBJ whole genome shotgun (WGS) entry which is preliminary data.</text>
</comment>
<evidence type="ECO:0000256" key="8">
    <source>
        <dbReference type="ARBA" id="ARBA00022989"/>
    </source>
</evidence>
<organism evidence="14 15">
    <name type="scientific">Kribbella caucasensis</name>
    <dbReference type="NCBI Taxonomy" id="2512215"/>
    <lineage>
        <taxon>Bacteria</taxon>
        <taxon>Bacillati</taxon>
        <taxon>Actinomycetota</taxon>
        <taxon>Actinomycetes</taxon>
        <taxon>Propionibacteriales</taxon>
        <taxon>Kribbellaceae</taxon>
        <taxon>Kribbella</taxon>
    </lineage>
</organism>
<dbReference type="Proteomes" id="UP000295388">
    <property type="component" value="Unassembled WGS sequence"/>
</dbReference>
<dbReference type="Pfam" id="PF00672">
    <property type="entry name" value="HAMP"/>
    <property type="match status" value="1"/>
</dbReference>
<evidence type="ECO:0000256" key="6">
    <source>
        <dbReference type="ARBA" id="ARBA00022692"/>
    </source>
</evidence>
<comment type="subcellular location">
    <subcellularLocation>
        <location evidence="2">Cell membrane</location>
    </subcellularLocation>
</comment>
<dbReference type="CDD" id="cd00075">
    <property type="entry name" value="HATPase"/>
    <property type="match status" value="1"/>
</dbReference>
<dbReference type="RefSeq" id="WP_133805812.1">
    <property type="nucleotide sequence ID" value="NZ_SNWQ01000043.1"/>
</dbReference>
<sequence>MSRLHELPRLSLRTRLAVTFTLLVGVLLVLVGVATNQLLRDNLLAEIERDVAHRAAAYRASPPAPPYTLDTFGAPDVFLQIVGSDGKPLARSGSLGDRTLPLPDAARRGDVVEERVGGRPLFLTAAPIGDGRHIIVARSPMTTYGALRTLRNLLTGVIAGAVLLTALTSWLYARGALRPIGQVVAAARSVRDSRDLSRRVPQHGSGDEVGKLVETFNEMLAELDDAYRSLDRSNQQLRQFLADCSHELRAPLARIRSTVDVLGRLDEPAEHDDAAFRSQALADVAADTDRMARMVRQLLILARADAGATIDLRPIALADVIGTACRQAARMANGVKLLPPATEPLTGVMVRGDADHLEQALLILLDNAFKYTPPPGEVRVATQRDGTHARIDVTDTGLGIPPEDRDKIFERFFRGRNATAATGTGLGLAIASWIASQHGGTVELHGTQGEGSCFTLRLPIATVSGSPHTFGHAG</sequence>
<dbReference type="Gene3D" id="3.30.565.10">
    <property type="entry name" value="Histidine kinase-like ATPase, C-terminal domain"/>
    <property type="match status" value="1"/>
</dbReference>
<dbReference type="InterPro" id="IPR036097">
    <property type="entry name" value="HisK_dim/P_sf"/>
</dbReference>
<dbReference type="PROSITE" id="PS50109">
    <property type="entry name" value="HIS_KIN"/>
    <property type="match status" value="1"/>
</dbReference>
<dbReference type="PRINTS" id="PR00344">
    <property type="entry name" value="BCTRLSENSOR"/>
</dbReference>
<dbReference type="Pfam" id="PF00512">
    <property type="entry name" value="HisKA"/>
    <property type="match status" value="1"/>
</dbReference>
<evidence type="ECO:0000256" key="10">
    <source>
        <dbReference type="ARBA" id="ARBA00023136"/>
    </source>
</evidence>
<keyword evidence="5" id="KW-0808">Transferase</keyword>
<dbReference type="InterPro" id="IPR003594">
    <property type="entry name" value="HATPase_dom"/>
</dbReference>
<dbReference type="SMART" id="SM00387">
    <property type="entry name" value="HATPase_c"/>
    <property type="match status" value="1"/>
</dbReference>
<proteinExistence type="predicted"/>
<dbReference type="Pfam" id="PF02518">
    <property type="entry name" value="HATPase_c"/>
    <property type="match status" value="1"/>
</dbReference>